<comment type="caution">
    <text evidence="1">The sequence shown here is derived from an EMBL/GenBank/DDBJ whole genome shotgun (WGS) entry which is preliminary data.</text>
</comment>
<organism evidence="1 2">
    <name type="scientific">Paraglomus brasilianum</name>
    <dbReference type="NCBI Taxonomy" id="144538"/>
    <lineage>
        <taxon>Eukaryota</taxon>
        <taxon>Fungi</taxon>
        <taxon>Fungi incertae sedis</taxon>
        <taxon>Mucoromycota</taxon>
        <taxon>Glomeromycotina</taxon>
        <taxon>Glomeromycetes</taxon>
        <taxon>Paraglomerales</taxon>
        <taxon>Paraglomeraceae</taxon>
        <taxon>Paraglomus</taxon>
    </lineage>
</organism>
<gene>
    <name evidence="1" type="ORF">PBRASI_LOCUS4033</name>
</gene>
<name>A0A9N9FFH0_9GLOM</name>
<sequence>MYFPPSYDIVTMNEPNDMNNGYAKHYNNTNVCQSSYPENFNFDDRNPPIQTHVNLQAQSHTQDFLPSASFTLPYNNMTSITMDSMDHGNVGSYYYCTHMGNMDMMNGHLNPPRHNQVETNASSSCPLPGSFQPFCSPSVPYSDTMNCGPTNNYSQHFGMINNSPTSYIFTHDPTGTGYVVTKVEHTQLGRMSAADFNQMLATTRT</sequence>
<proteinExistence type="predicted"/>
<protein>
    <submittedName>
        <fullName evidence="1">4855_t:CDS:1</fullName>
    </submittedName>
</protein>
<dbReference type="Proteomes" id="UP000789739">
    <property type="component" value="Unassembled WGS sequence"/>
</dbReference>
<reference evidence="1" key="1">
    <citation type="submission" date="2021-06" db="EMBL/GenBank/DDBJ databases">
        <authorList>
            <person name="Kallberg Y."/>
            <person name="Tangrot J."/>
            <person name="Rosling A."/>
        </authorList>
    </citation>
    <scope>NUCLEOTIDE SEQUENCE</scope>
    <source>
        <strain evidence="1">BR232B</strain>
    </source>
</reference>
<dbReference type="EMBL" id="CAJVPI010000394">
    <property type="protein sequence ID" value="CAG8529403.1"/>
    <property type="molecule type" value="Genomic_DNA"/>
</dbReference>
<dbReference type="AlphaFoldDB" id="A0A9N9FFH0"/>
<accession>A0A9N9FFH0</accession>
<evidence type="ECO:0000313" key="2">
    <source>
        <dbReference type="Proteomes" id="UP000789739"/>
    </source>
</evidence>
<evidence type="ECO:0000313" key="1">
    <source>
        <dbReference type="EMBL" id="CAG8529403.1"/>
    </source>
</evidence>
<keyword evidence="2" id="KW-1185">Reference proteome</keyword>